<name>A0A0K0XS98_9GAMM</name>
<sequence length="213" mass="23345">MSRPRDLPEEPDPVSLRRIEALVAVARDFGQRGWTPATSGNYSVRLENGQIAVTRSGADKRWLEPADLLLLDADGQPEPGVRASAETPLHLQIYRHRPRVKAVLHVHSPAVTVASRLAVGEGRIRLHNYELLKALSGVDTHDIEISLPIVANDQDMSRLAASVEPLLAADNPCPAYLIEGHGIYAWGDDVADAARHLDALEFLLNCHLLERSA</sequence>
<dbReference type="GO" id="GO:0019323">
    <property type="term" value="P:pentose catabolic process"/>
    <property type="evidence" value="ECO:0007669"/>
    <property type="project" value="TreeGrafter"/>
</dbReference>
<dbReference type="EMBL" id="CP012154">
    <property type="protein sequence ID" value="AKS40497.1"/>
    <property type="molecule type" value="Genomic_DNA"/>
</dbReference>
<dbReference type="SMART" id="SM01007">
    <property type="entry name" value="Aldolase_II"/>
    <property type="match status" value="1"/>
</dbReference>
<dbReference type="HAMAP" id="MF_01677">
    <property type="entry name" value="Salvage_MtnB"/>
    <property type="match status" value="1"/>
</dbReference>
<comment type="function">
    <text evidence="1">Catalyzes the dehydration of methylthioribulose-1-phosphate (MTRu-1-P) into 2,3-diketo-5-methylthiopentyl-1-phosphate (DK-MTP-1-P).</text>
</comment>
<keyword evidence="1" id="KW-0486">Methionine biosynthesis</keyword>
<reference evidence="2 3" key="1">
    <citation type="submission" date="2015-07" db="EMBL/GenBank/DDBJ databases">
        <authorList>
            <person name="Noorani M."/>
        </authorList>
    </citation>
    <scope>NUCLEOTIDE SEQUENCE [LARGE SCALE GENOMIC DNA]</scope>
    <source>
        <strain evidence="2 3">KCTC 42284</strain>
    </source>
</reference>
<dbReference type="Gene3D" id="3.40.225.10">
    <property type="entry name" value="Class II aldolase/adducin N-terminal domain"/>
    <property type="match status" value="1"/>
</dbReference>
<keyword evidence="1" id="KW-0862">Zinc</keyword>
<dbReference type="PANTHER" id="PTHR22789:SF0">
    <property type="entry name" value="3-OXO-TETRONATE 4-PHOSPHATE DECARBOXYLASE-RELATED"/>
    <property type="match status" value="1"/>
</dbReference>
<comment type="cofactor">
    <cofactor evidence="1">
        <name>Zn(2+)</name>
        <dbReference type="ChEBI" id="CHEBI:29105"/>
    </cofactor>
    <text evidence="1">Binds 1 zinc ion per subunit.</text>
</comment>
<comment type="similarity">
    <text evidence="1">Belongs to the aldolase class II family. MtnB subfamily.</text>
</comment>
<feature type="binding site" evidence="1">
    <location>
        <position position="107"/>
    </location>
    <ligand>
        <name>Zn(2+)</name>
        <dbReference type="ChEBI" id="CHEBI:29105"/>
    </ligand>
</feature>
<gene>
    <name evidence="1" type="primary">mtnB</name>
    <name evidence="2" type="ORF">WM2015_106</name>
</gene>
<dbReference type="RefSeq" id="WP_049724210.1">
    <property type="nucleotide sequence ID" value="NZ_CP012154.1"/>
</dbReference>
<evidence type="ECO:0000313" key="3">
    <source>
        <dbReference type="Proteomes" id="UP000066624"/>
    </source>
</evidence>
<dbReference type="OrthoDB" id="9805559at2"/>
<dbReference type="Proteomes" id="UP000066624">
    <property type="component" value="Chromosome"/>
</dbReference>
<dbReference type="EC" id="4.2.1.109" evidence="1"/>
<comment type="catalytic activity">
    <reaction evidence="1">
        <text>5-(methylsulfanyl)-D-ribulose 1-phosphate = 5-methylsulfanyl-2,3-dioxopentyl phosphate + H2O</text>
        <dbReference type="Rhea" id="RHEA:15549"/>
        <dbReference type="ChEBI" id="CHEBI:15377"/>
        <dbReference type="ChEBI" id="CHEBI:58548"/>
        <dbReference type="ChEBI" id="CHEBI:58828"/>
        <dbReference type="EC" id="4.2.1.109"/>
    </reaction>
</comment>
<dbReference type="PATRIC" id="fig|1579979.3.peg.111"/>
<comment type="pathway">
    <text evidence="1">Amino-acid biosynthesis; L-methionine biosynthesis via salvage pathway; L-methionine from S-methyl-5-thio-alpha-D-ribose 1-phosphate: step 2/6.</text>
</comment>
<proteinExistence type="inferred from homology"/>
<organism evidence="2 3">
    <name type="scientific">Wenzhouxiangella marina</name>
    <dbReference type="NCBI Taxonomy" id="1579979"/>
    <lineage>
        <taxon>Bacteria</taxon>
        <taxon>Pseudomonadati</taxon>
        <taxon>Pseudomonadota</taxon>
        <taxon>Gammaproteobacteria</taxon>
        <taxon>Chromatiales</taxon>
        <taxon>Wenzhouxiangellaceae</taxon>
        <taxon>Wenzhouxiangella</taxon>
    </lineage>
</organism>
<evidence type="ECO:0000256" key="1">
    <source>
        <dbReference type="HAMAP-Rule" id="MF_01677"/>
    </source>
</evidence>
<dbReference type="GO" id="GO:0005829">
    <property type="term" value="C:cytosol"/>
    <property type="evidence" value="ECO:0007669"/>
    <property type="project" value="TreeGrafter"/>
</dbReference>
<keyword evidence="3" id="KW-1185">Reference proteome</keyword>
<dbReference type="NCBIfam" id="TIGR03328">
    <property type="entry name" value="salvage_mtnB"/>
    <property type="match status" value="1"/>
</dbReference>
<dbReference type="SUPFAM" id="SSF53639">
    <property type="entry name" value="AraD/HMP-PK domain-like"/>
    <property type="match status" value="1"/>
</dbReference>
<dbReference type="NCBIfam" id="NF006672">
    <property type="entry name" value="PRK09220.1"/>
    <property type="match status" value="1"/>
</dbReference>
<dbReference type="InterPro" id="IPR001303">
    <property type="entry name" value="Aldolase_II/adducin_N"/>
</dbReference>
<accession>A0A0K0XS98</accession>
<dbReference type="UniPathway" id="UPA00904">
    <property type="reaction ID" value="UER00875"/>
</dbReference>
<keyword evidence="1" id="KW-0456">Lyase</keyword>
<dbReference type="InterPro" id="IPR017714">
    <property type="entry name" value="MethylthioRu-1-P_deHdtase_MtnB"/>
</dbReference>
<dbReference type="GO" id="GO:0016832">
    <property type="term" value="F:aldehyde-lyase activity"/>
    <property type="evidence" value="ECO:0007669"/>
    <property type="project" value="TreeGrafter"/>
</dbReference>
<dbReference type="InterPro" id="IPR050197">
    <property type="entry name" value="Aldolase_class_II_sugar_metab"/>
</dbReference>
<dbReference type="GO" id="GO:0008270">
    <property type="term" value="F:zinc ion binding"/>
    <property type="evidence" value="ECO:0007669"/>
    <property type="project" value="UniProtKB-UniRule"/>
</dbReference>
<keyword evidence="1" id="KW-0028">Amino-acid biosynthesis</keyword>
<evidence type="ECO:0000313" key="2">
    <source>
        <dbReference type="EMBL" id="AKS40497.1"/>
    </source>
</evidence>
<dbReference type="KEGG" id="wma:WM2015_106"/>
<dbReference type="STRING" id="1579979.WM2015_106"/>
<dbReference type="InterPro" id="IPR036409">
    <property type="entry name" value="Aldolase_II/adducin_N_sf"/>
</dbReference>
<dbReference type="AlphaFoldDB" id="A0A0K0XS98"/>
<feature type="binding site" evidence="1">
    <location>
        <position position="105"/>
    </location>
    <ligand>
        <name>Zn(2+)</name>
        <dbReference type="ChEBI" id="CHEBI:29105"/>
    </ligand>
</feature>
<dbReference type="Pfam" id="PF00596">
    <property type="entry name" value="Aldolase_II"/>
    <property type="match status" value="1"/>
</dbReference>
<dbReference type="GO" id="GO:0019509">
    <property type="term" value="P:L-methionine salvage from methylthioadenosine"/>
    <property type="evidence" value="ECO:0007669"/>
    <property type="project" value="UniProtKB-UniRule"/>
</dbReference>
<keyword evidence="1" id="KW-0479">Metal-binding</keyword>
<protein>
    <recommendedName>
        <fullName evidence="1">Methylthioribulose-1-phosphate dehydratase</fullName>
        <shortName evidence="1">MTRu-1-P dehydratase</shortName>
        <ecNumber evidence="1">4.2.1.109</ecNumber>
    </recommendedName>
</protein>
<dbReference type="PANTHER" id="PTHR22789">
    <property type="entry name" value="FUCULOSE PHOSPHATE ALDOLASE"/>
    <property type="match status" value="1"/>
</dbReference>
<dbReference type="GO" id="GO:0046570">
    <property type="term" value="F:methylthioribulose 1-phosphate dehydratase activity"/>
    <property type="evidence" value="ECO:0007669"/>
    <property type="project" value="UniProtKB-UniRule"/>
</dbReference>